<sequence length="64" mass="7484">MTVEKSTMARSKPKMTKRHALIVNLLKIYSIHGYRHSLLEIQKLMYFMQAAGEQLRLNYTQNTG</sequence>
<dbReference type="Proteomes" id="UP000422108">
    <property type="component" value="Chromosome"/>
</dbReference>
<reference evidence="1 2" key="1">
    <citation type="submission" date="2019-11" db="EMBL/GenBank/DDBJ databases">
        <title>Comparative genomics of hydrocarbon-degrading Desulfosarcina strains.</title>
        <authorList>
            <person name="Watanabe M."/>
            <person name="Kojima H."/>
            <person name="Fukui M."/>
        </authorList>
    </citation>
    <scope>NUCLEOTIDE SEQUENCE [LARGE SCALE GENOMIC DNA]</scope>
    <source>
        <strain evidence="2">oXyS1</strain>
    </source>
</reference>
<organism evidence="1 2">
    <name type="scientific">Desulfosarcina ovata subsp. ovata</name>
    <dbReference type="NCBI Taxonomy" id="2752305"/>
    <lineage>
        <taxon>Bacteria</taxon>
        <taxon>Pseudomonadati</taxon>
        <taxon>Thermodesulfobacteriota</taxon>
        <taxon>Desulfobacteria</taxon>
        <taxon>Desulfobacterales</taxon>
        <taxon>Desulfosarcinaceae</taxon>
        <taxon>Desulfosarcina</taxon>
    </lineage>
</organism>
<accession>A0A5K8ADR5</accession>
<keyword evidence="2" id="KW-1185">Reference proteome</keyword>
<dbReference type="EMBL" id="AP021879">
    <property type="protein sequence ID" value="BBO90755.1"/>
    <property type="molecule type" value="Genomic_DNA"/>
</dbReference>
<name>A0A5K8ADR5_9BACT</name>
<evidence type="ECO:0000313" key="2">
    <source>
        <dbReference type="Proteomes" id="UP000422108"/>
    </source>
</evidence>
<proteinExistence type="predicted"/>
<dbReference type="AlphaFoldDB" id="A0A5K8ADR5"/>
<evidence type="ECO:0000313" key="1">
    <source>
        <dbReference type="EMBL" id="BBO90755.1"/>
    </source>
</evidence>
<protein>
    <submittedName>
        <fullName evidence="1">Uncharacterized protein</fullName>
    </submittedName>
</protein>
<gene>
    <name evidence="1" type="ORF">DSCOOX_39350</name>
</gene>